<dbReference type="Proteomes" id="UP000029665">
    <property type="component" value="Unassembled WGS sequence"/>
</dbReference>
<evidence type="ECO:0000256" key="1">
    <source>
        <dbReference type="SAM" id="SignalP"/>
    </source>
</evidence>
<feature type="chain" id="PRO_5001586795" description="Auxilliary Activities Family 9 protein" evidence="1">
    <location>
        <begin position="23"/>
        <end position="163"/>
    </location>
</feature>
<name>A0A060S3U0_PYCCI</name>
<dbReference type="AlphaFoldDB" id="A0A060S3U0"/>
<organism evidence="2 3">
    <name type="scientific">Pycnoporus cinnabarinus</name>
    <name type="common">Cinnabar-red polypore</name>
    <name type="synonym">Trametes cinnabarina</name>
    <dbReference type="NCBI Taxonomy" id="5643"/>
    <lineage>
        <taxon>Eukaryota</taxon>
        <taxon>Fungi</taxon>
        <taxon>Dikarya</taxon>
        <taxon>Basidiomycota</taxon>
        <taxon>Agaricomycotina</taxon>
        <taxon>Agaricomycetes</taxon>
        <taxon>Polyporales</taxon>
        <taxon>Polyporaceae</taxon>
        <taxon>Trametes</taxon>
    </lineage>
</organism>
<gene>
    <name evidence="2" type="ORF">BN946_scf184805.g10</name>
</gene>
<keyword evidence="1" id="KW-0732">Signal</keyword>
<dbReference type="HOGENOM" id="CLU_136345_0_0_1"/>
<keyword evidence="3" id="KW-1185">Reference proteome</keyword>
<evidence type="ECO:0000313" key="3">
    <source>
        <dbReference type="Proteomes" id="UP000029665"/>
    </source>
</evidence>
<reference evidence="2" key="1">
    <citation type="submission" date="2014-01" db="EMBL/GenBank/DDBJ databases">
        <title>The genome of the white-rot fungus Pycnoporus cinnabarinus: a basidiomycete model with a versatile arsenal for lignocellulosic biomass breakdown.</title>
        <authorList>
            <person name="Levasseur A."/>
            <person name="Lomascolo A."/>
            <person name="Ruiz-Duenas F.J."/>
            <person name="Uzan E."/>
            <person name="Piumi F."/>
            <person name="Kues U."/>
            <person name="Ram A.F.J."/>
            <person name="Murat C."/>
            <person name="Haon M."/>
            <person name="Benoit I."/>
            <person name="Arfi Y."/>
            <person name="Chevret D."/>
            <person name="Drula E."/>
            <person name="Kwon M.J."/>
            <person name="Gouret P."/>
            <person name="Lesage-Meessen L."/>
            <person name="Lombard V."/>
            <person name="Mariette J."/>
            <person name="Noirot C."/>
            <person name="Park J."/>
            <person name="Patyshakuliyeva A."/>
            <person name="Wieneger R.A.B."/>
            <person name="Wosten H.A.B."/>
            <person name="Martin F."/>
            <person name="Coutinho P.M."/>
            <person name="de Vries R."/>
            <person name="Martinez A.T."/>
            <person name="Klopp C."/>
            <person name="Pontarotti P."/>
            <person name="Henrissat B."/>
            <person name="Record E."/>
        </authorList>
    </citation>
    <scope>NUCLEOTIDE SEQUENCE [LARGE SCALE GENOMIC DNA]</scope>
    <source>
        <strain evidence="2">BRFM137</strain>
    </source>
</reference>
<feature type="signal peptide" evidence="1">
    <location>
        <begin position="1"/>
        <end position="22"/>
    </location>
</feature>
<evidence type="ECO:0000313" key="2">
    <source>
        <dbReference type="EMBL" id="CDO68801.1"/>
    </source>
</evidence>
<sequence length="163" mass="16891">MHFSTTTLLSAIALATASFSHAATLAATKRQGVVPTHGLTVQPVAGSAITPGDPFAFRYENANACESGYSPMAVYLSASAPMDADVRGGELVDGSFEYKFGDFLIANFGLPSMGTPPPATLTAPSLNVAEGAALYLSVVETYRDCPGGVQLEYGLETTTVVYA</sequence>
<dbReference type="EMBL" id="CCBP010000026">
    <property type="protein sequence ID" value="CDO68801.1"/>
    <property type="molecule type" value="Genomic_DNA"/>
</dbReference>
<dbReference type="OMA" id="RDCPGNI"/>
<dbReference type="OrthoDB" id="2769307at2759"/>
<accession>A0A060S3U0</accession>
<comment type="caution">
    <text evidence="2">The sequence shown here is derived from an EMBL/GenBank/DDBJ whole genome shotgun (WGS) entry which is preliminary data.</text>
</comment>
<proteinExistence type="predicted"/>
<protein>
    <recommendedName>
        <fullName evidence="4">Auxilliary Activities Family 9 protein</fullName>
    </recommendedName>
</protein>
<evidence type="ECO:0008006" key="4">
    <source>
        <dbReference type="Google" id="ProtNLM"/>
    </source>
</evidence>